<sequence>MDHRLEALRVRLRQRAWRALGLVWLVLLVFEAAAYYGRPHSLQDRLLVAATVLMFVAVDTWLITRAVPASLEAPRAKSRPYEALASILALVGLSFVLVSFDGADFAAAFYFPVIGAAFAFRSWRGWSLIPLISLAILIGTLAGGIPWYYAALYSGGMLFTGLFMVGIAALIRSNRQLQAAREEVARLAVSEERLRFARDLHDLLGHSLSVMVLKAELAHRLAGQSPELAARQAADIERVGRQALREVREAVAGYRQPSLEQELVNAKSGLKAAGVALTGPRLSNPLPAALDSTLAWALREGVTNVIRHSHATSAVLRLEHCLEQATLELTDDGCAPERCFEFKQGHGLQGLRERVEARQGQLEAGPTAHGFRLFVRLPLKQAPAAASAA</sequence>
<dbReference type="Proteomes" id="UP000620075">
    <property type="component" value="Unassembled WGS sequence"/>
</dbReference>
<feature type="transmembrane region" description="Helical" evidence="4">
    <location>
        <begin position="48"/>
        <end position="68"/>
    </location>
</feature>
<keyword evidence="2 6" id="KW-0418">Kinase</keyword>
<feature type="transmembrane region" description="Helical" evidence="4">
    <location>
        <begin position="151"/>
        <end position="171"/>
    </location>
</feature>
<dbReference type="Gene3D" id="3.30.565.10">
    <property type="entry name" value="Histidine kinase-like ATPase, C-terminal domain"/>
    <property type="match status" value="1"/>
</dbReference>
<dbReference type="AlphaFoldDB" id="A0A934K6Y9"/>
<feature type="transmembrane region" description="Helical" evidence="4">
    <location>
        <begin position="128"/>
        <end position="145"/>
    </location>
</feature>
<evidence type="ECO:0000256" key="3">
    <source>
        <dbReference type="ARBA" id="ARBA00023012"/>
    </source>
</evidence>
<proteinExistence type="predicted"/>
<feature type="transmembrane region" description="Helical" evidence="4">
    <location>
        <begin position="80"/>
        <end position="99"/>
    </location>
</feature>
<dbReference type="InterPro" id="IPR011712">
    <property type="entry name" value="Sig_transdc_His_kin_sub3_dim/P"/>
</dbReference>
<dbReference type="SUPFAM" id="SSF55874">
    <property type="entry name" value="ATPase domain of HSP90 chaperone/DNA topoisomerase II/histidine kinase"/>
    <property type="match status" value="1"/>
</dbReference>
<reference evidence="6 7" key="1">
    <citation type="submission" date="2020-10" db="EMBL/GenBank/DDBJ databases">
        <title>Ca. Dormibacterota MAGs.</title>
        <authorList>
            <person name="Montgomery K."/>
        </authorList>
    </citation>
    <scope>NUCLEOTIDE SEQUENCE [LARGE SCALE GENOMIC DNA]</scope>
    <source>
        <strain evidence="6">SC8811_S16_3</strain>
    </source>
</reference>
<keyword evidence="1" id="KW-0808">Transferase</keyword>
<dbReference type="InterPro" id="IPR036890">
    <property type="entry name" value="HATPase_C_sf"/>
</dbReference>
<protein>
    <submittedName>
        <fullName evidence="6">Sensor histidine kinase</fullName>
    </submittedName>
</protein>
<dbReference type="PANTHER" id="PTHR24421">
    <property type="entry name" value="NITRATE/NITRITE SENSOR PROTEIN NARX-RELATED"/>
    <property type="match status" value="1"/>
</dbReference>
<evidence type="ECO:0000256" key="4">
    <source>
        <dbReference type="SAM" id="Phobius"/>
    </source>
</evidence>
<dbReference type="Pfam" id="PF07730">
    <property type="entry name" value="HisKA_3"/>
    <property type="match status" value="1"/>
</dbReference>
<dbReference type="RefSeq" id="WP_338177903.1">
    <property type="nucleotide sequence ID" value="NZ_JAEKNQ010000025.1"/>
</dbReference>
<dbReference type="Gene3D" id="1.20.5.1930">
    <property type="match status" value="1"/>
</dbReference>
<evidence type="ECO:0000313" key="6">
    <source>
        <dbReference type="EMBL" id="MBJ7602861.1"/>
    </source>
</evidence>
<keyword evidence="3" id="KW-0902">Two-component regulatory system</keyword>
<evidence type="ECO:0000259" key="5">
    <source>
        <dbReference type="Pfam" id="PF07730"/>
    </source>
</evidence>
<organism evidence="6 7">
    <name type="scientific">Candidatus Dormiibacter inghamiae</name>
    <dbReference type="NCBI Taxonomy" id="3127013"/>
    <lineage>
        <taxon>Bacteria</taxon>
        <taxon>Bacillati</taxon>
        <taxon>Candidatus Dormiibacterota</taxon>
        <taxon>Candidatus Dormibacteria</taxon>
        <taxon>Candidatus Dormibacterales</taxon>
        <taxon>Candidatus Dormibacteraceae</taxon>
        <taxon>Candidatus Dormiibacter</taxon>
    </lineage>
</organism>
<dbReference type="CDD" id="cd16917">
    <property type="entry name" value="HATPase_UhpB-NarQ-NarX-like"/>
    <property type="match status" value="1"/>
</dbReference>
<dbReference type="GO" id="GO:0046983">
    <property type="term" value="F:protein dimerization activity"/>
    <property type="evidence" value="ECO:0007669"/>
    <property type="project" value="InterPro"/>
</dbReference>
<feature type="domain" description="Signal transduction histidine kinase subgroup 3 dimerisation and phosphoacceptor" evidence="5">
    <location>
        <begin position="192"/>
        <end position="258"/>
    </location>
</feature>
<comment type="caution">
    <text evidence="6">The sequence shown here is derived from an EMBL/GenBank/DDBJ whole genome shotgun (WGS) entry which is preliminary data.</text>
</comment>
<keyword evidence="4" id="KW-0812">Transmembrane</keyword>
<dbReference type="GO" id="GO:0000155">
    <property type="term" value="F:phosphorelay sensor kinase activity"/>
    <property type="evidence" value="ECO:0007669"/>
    <property type="project" value="InterPro"/>
</dbReference>
<evidence type="ECO:0000256" key="1">
    <source>
        <dbReference type="ARBA" id="ARBA00022679"/>
    </source>
</evidence>
<dbReference type="GO" id="GO:0016020">
    <property type="term" value="C:membrane"/>
    <property type="evidence" value="ECO:0007669"/>
    <property type="project" value="InterPro"/>
</dbReference>
<accession>A0A934K6Y9</accession>
<name>A0A934K6Y9_9BACT</name>
<gene>
    <name evidence="6" type="ORF">JF888_06665</name>
</gene>
<feature type="transmembrane region" description="Helical" evidence="4">
    <location>
        <begin position="16"/>
        <end position="36"/>
    </location>
</feature>
<evidence type="ECO:0000256" key="2">
    <source>
        <dbReference type="ARBA" id="ARBA00022777"/>
    </source>
</evidence>
<keyword evidence="4" id="KW-1133">Transmembrane helix</keyword>
<evidence type="ECO:0000313" key="7">
    <source>
        <dbReference type="Proteomes" id="UP000620075"/>
    </source>
</evidence>
<dbReference type="InterPro" id="IPR050482">
    <property type="entry name" value="Sensor_HK_TwoCompSys"/>
</dbReference>
<dbReference type="PANTHER" id="PTHR24421:SF63">
    <property type="entry name" value="SENSOR HISTIDINE KINASE DESK"/>
    <property type="match status" value="1"/>
</dbReference>
<keyword evidence="4" id="KW-0472">Membrane</keyword>
<dbReference type="EMBL" id="JAEKNQ010000025">
    <property type="protein sequence ID" value="MBJ7602861.1"/>
    <property type="molecule type" value="Genomic_DNA"/>
</dbReference>